<feature type="region of interest" description="Disordered" evidence="1">
    <location>
        <begin position="1"/>
        <end position="42"/>
    </location>
</feature>
<evidence type="ECO:0000313" key="2">
    <source>
        <dbReference type="EMBL" id="MPC97748.1"/>
    </source>
</evidence>
<gene>
    <name evidence="2" type="ORF">E2C01_093077</name>
</gene>
<accession>A0A5B7JXN9</accession>
<sequence length="60" mass="7165">MTRRNSNIRPGSRRSNSKAGRKHDMWFWPRQSSPHNKSDGKKTRVFVVKRMWGCKYRTTA</sequence>
<evidence type="ECO:0000313" key="3">
    <source>
        <dbReference type="Proteomes" id="UP000324222"/>
    </source>
</evidence>
<comment type="caution">
    <text evidence="2">The sequence shown here is derived from an EMBL/GenBank/DDBJ whole genome shotgun (WGS) entry which is preliminary data.</text>
</comment>
<reference evidence="2 3" key="1">
    <citation type="submission" date="2019-05" db="EMBL/GenBank/DDBJ databases">
        <title>Another draft genome of Portunus trituberculatus and its Hox gene families provides insights of decapod evolution.</title>
        <authorList>
            <person name="Jeong J.-H."/>
            <person name="Song I."/>
            <person name="Kim S."/>
            <person name="Choi T."/>
            <person name="Kim D."/>
            <person name="Ryu S."/>
            <person name="Kim W."/>
        </authorList>
    </citation>
    <scope>NUCLEOTIDE SEQUENCE [LARGE SCALE GENOMIC DNA]</scope>
    <source>
        <tissue evidence="2">Muscle</tissue>
    </source>
</reference>
<dbReference type="Proteomes" id="UP000324222">
    <property type="component" value="Unassembled WGS sequence"/>
</dbReference>
<name>A0A5B7JXN9_PORTR</name>
<organism evidence="2 3">
    <name type="scientific">Portunus trituberculatus</name>
    <name type="common">Swimming crab</name>
    <name type="synonym">Neptunus trituberculatus</name>
    <dbReference type="NCBI Taxonomy" id="210409"/>
    <lineage>
        <taxon>Eukaryota</taxon>
        <taxon>Metazoa</taxon>
        <taxon>Ecdysozoa</taxon>
        <taxon>Arthropoda</taxon>
        <taxon>Crustacea</taxon>
        <taxon>Multicrustacea</taxon>
        <taxon>Malacostraca</taxon>
        <taxon>Eumalacostraca</taxon>
        <taxon>Eucarida</taxon>
        <taxon>Decapoda</taxon>
        <taxon>Pleocyemata</taxon>
        <taxon>Brachyura</taxon>
        <taxon>Eubrachyura</taxon>
        <taxon>Portunoidea</taxon>
        <taxon>Portunidae</taxon>
        <taxon>Portuninae</taxon>
        <taxon>Portunus</taxon>
    </lineage>
</organism>
<keyword evidence="3" id="KW-1185">Reference proteome</keyword>
<dbReference type="AlphaFoldDB" id="A0A5B7JXN9"/>
<evidence type="ECO:0000256" key="1">
    <source>
        <dbReference type="SAM" id="MobiDB-lite"/>
    </source>
</evidence>
<feature type="compositionally biased region" description="Polar residues" evidence="1">
    <location>
        <begin position="1"/>
        <end position="10"/>
    </location>
</feature>
<feature type="compositionally biased region" description="Basic residues" evidence="1">
    <location>
        <begin position="11"/>
        <end position="21"/>
    </location>
</feature>
<dbReference type="EMBL" id="VSRR010111312">
    <property type="protein sequence ID" value="MPC97748.1"/>
    <property type="molecule type" value="Genomic_DNA"/>
</dbReference>
<protein>
    <submittedName>
        <fullName evidence="2">Uncharacterized protein</fullName>
    </submittedName>
</protein>
<proteinExistence type="predicted"/>